<dbReference type="Gene3D" id="4.10.240.10">
    <property type="entry name" value="Zn(2)-C6 fungal-type DNA-binding domain"/>
    <property type="match status" value="1"/>
</dbReference>
<evidence type="ECO:0000313" key="8">
    <source>
        <dbReference type="EMBL" id="EXA30136.1"/>
    </source>
</evidence>
<keyword evidence="6" id="KW-0539">Nucleus</keyword>
<dbReference type="PROSITE" id="PS50048">
    <property type="entry name" value="ZN2_CY6_FUNGAL_2"/>
    <property type="match status" value="1"/>
</dbReference>
<evidence type="ECO:0000256" key="4">
    <source>
        <dbReference type="ARBA" id="ARBA00023125"/>
    </source>
</evidence>
<organism evidence="8">
    <name type="scientific">Fusarium oxysporum f. sp. pisi HDV247</name>
    <dbReference type="NCBI Taxonomy" id="1080344"/>
    <lineage>
        <taxon>Eukaryota</taxon>
        <taxon>Fungi</taxon>
        <taxon>Dikarya</taxon>
        <taxon>Ascomycota</taxon>
        <taxon>Pezizomycotina</taxon>
        <taxon>Sordariomycetes</taxon>
        <taxon>Hypocreomycetidae</taxon>
        <taxon>Hypocreales</taxon>
        <taxon>Nectriaceae</taxon>
        <taxon>Fusarium</taxon>
        <taxon>Fusarium oxysporum species complex</taxon>
    </lineage>
</organism>
<dbReference type="InterPro" id="IPR001138">
    <property type="entry name" value="Zn2Cys6_DnaBD"/>
</dbReference>
<dbReference type="EMBL" id="JH651067">
    <property type="protein sequence ID" value="EXA30137.1"/>
    <property type="molecule type" value="Genomic_DNA"/>
</dbReference>
<dbReference type="Proteomes" id="UP000030751">
    <property type="component" value="Unassembled WGS sequence"/>
</dbReference>
<feature type="domain" description="Zn(2)-C6 fungal-type" evidence="7">
    <location>
        <begin position="39"/>
        <end position="70"/>
    </location>
</feature>
<gene>
    <name evidence="8" type="ORF">FOVG_18457</name>
</gene>
<evidence type="ECO:0000256" key="2">
    <source>
        <dbReference type="ARBA" id="ARBA00022833"/>
    </source>
</evidence>
<evidence type="ECO:0000256" key="3">
    <source>
        <dbReference type="ARBA" id="ARBA00023015"/>
    </source>
</evidence>
<keyword evidence="3" id="KW-0805">Transcription regulation</keyword>
<keyword evidence="5" id="KW-0804">Transcription</keyword>
<accession>W9NHB9</accession>
<evidence type="ECO:0000259" key="7">
    <source>
        <dbReference type="PROSITE" id="PS50048"/>
    </source>
</evidence>
<dbReference type="EMBL" id="JH651067">
    <property type="protein sequence ID" value="EXA30136.1"/>
    <property type="molecule type" value="Genomic_DNA"/>
</dbReference>
<dbReference type="InterPro" id="IPR007219">
    <property type="entry name" value="XnlR_reg_dom"/>
</dbReference>
<reference evidence="8" key="2">
    <citation type="submission" date="2012-05" db="EMBL/GenBank/DDBJ databases">
        <title>Annotation of the Genome Sequence of Fusarium oxysporum HDV247.</title>
        <authorList>
            <consortium name="The Broad Institute Genomics Platform"/>
            <person name="Ma L.-J."/>
            <person name="Corby-Kistler H."/>
            <person name="Broz K."/>
            <person name="Gale L.R."/>
            <person name="Jonkers W."/>
            <person name="O'Donnell K."/>
            <person name="Ploetz R."/>
            <person name="Steinberg C."/>
            <person name="Schwartz D.C."/>
            <person name="VanEtten H."/>
            <person name="Zhou S."/>
            <person name="Young S.K."/>
            <person name="Zeng Q."/>
            <person name="Gargeya S."/>
            <person name="Fitzgerald M."/>
            <person name="Abouelleil A."/>
            <person name="Alvarado L."/>
            <person name="Chapman S.B."/>
            <person name="Gainer-Dewar J."/>
            <person name="Goldberg J."/>
            <person name="Griggs A."/>
            <person name="Gujja S."/>
            <person name="Hansen M."/>
            <person name="Howarth C."/>
            <person name="Imamovic A."/>
            <person name="Ireland A."/>
            <person name="Larimer J."/>
            <person name="McCowan C."/>
            <person name="Murphy C."/>
            <person name="Pearson M."/>
            <person name="Poon T.W."/>
            <person name="Priest M."/>
            <person name="Roberts A."/>
            <person name="Saif S."/>
            <person name="Shea T."/>
            <person name="Sykes S."/>
            <person name="Wortman J."/>
            <person name="Nusbaum C."/>
            <person name="Birren B."/>
        </authorList>
    </citation>
    <scope>NUCLEOTIDE SEQUENCE</scope>
    <source>
        <strain evidence="8">HDV247</strain>
    </source>
</reference>
<keyword evidence="2" id="KW-0862">Zinc</keyword>
<dbReference type="InterPro" id="IPR052073">
    <property type="entry name" value="Amide_Lactam_Regulators"/>
</dbReference>
<dbReference type="Pfam" id="PF04082">
    <property type="entry name" value="Fungal_trans"/>
    <property type="match status" value="1"/>
</dbReference>
<dbReference type="CDD" id="cd12148">
    <property type="entry name" value="fungal_TF_MHR"/>
    <property type="match status" value="1"/>
</dbReference>
<reference evidence="8" key="1">
    <citation type="submission" date="2011-10" db="EMBL/GenBank/DDBJ databases">
        <title>The Genome Sequence of Fusarium oxysporum HDV247.</title>
        <authorList>
            <consortium name="The Broad Institute Genome Sequencing Platform"/>
            <person name="Ma L.-J."/>
            <person name="Gale L.R."/>
            <person name="Schwartz D.C."/>
            <person name="Zhou S."/>
            <person name="Corby-Kistler H."/>
            <person name="Young S.K."/>
            <person name="Zeng Q."/>
            <person name="Gargeya S."/>
            <person name="Fitzgerald M."/>
            <person name="Haas B."/>
            <person name="Abouelleil A."/>
            <person name="Alvarado L."/>
            <person name="Arachchi H.M."/>
            <person name="Berlin A."/>
            <person name="Brown A."/>
            <person name="Chapman S.B."/>
            <person name="Chen Z."/>
            <person name="Dunbar C."/>
            <person name="Freedman E."/>
            <person name="Gearin G."/>
            <person name="Goldberg J."/>
            <person name="Griggs A."/>
            <person name="Gujja S."/>
            <person name="Heiman D."/>
            <person name="Howarth C."/>
            <person name="Larson L."/>
            <person name="Lui A."/>
            <person name="MacDonald P.J.P."/>
            <person name="Montmayeur A."/>
            <person name="Murphy C."/>
            <person name="Neiman D."/>
            <person name="Pearson M."/>
            <person name="Priest M."/>
            <person name="Roberts A."/>
            <person name="Saif S."/>
            <person name="Shea T."/>
            <person name="Shenoy N."/>
            <person name="Sisk P."/>
            <person name="Stolte C."/>
            <person name="Sykes S."/>
            <person name="Wortman J."/>
            <person name="Nusbaum C."/>
            <person name="Birren B."/>
        </authorList>
    </citation>
    <scope>NUCLEOTIDE SEQUENCE [LARGE SCALE GENOMIC DNA]</scope>
    <source>
        <strain evidence="8">HDV247</strain>
    </source>
</reference>
<evidence type="ECO:0000256" key="1">
    <source>
        <dbReference type="ARBA" id="ARBA00022723"/>
    </source>
</evidence>
<dbReference type="GO" id="GO:0008270">
    <property type="term" value="F:zinc ion binding"/>
    <property type="evidence" value="ECO:0007669"/>
    <property type="project" value="InterPro"/>
</dbReference>
<dbReference type="AlphaFoldDB" id="W9NHB9"/>
<dbReference type="GO" id="GO:0006351">
    <property type="term" value="P:DNA-templated transcription"/>
    <property type="evidence" value="ECO:0007669"/>
    <property type="project" value="InterPro"/>
</dbReference>
<evidence type="ECO:0000256" key="6">
    <source>
        <dbReference type="ARBA" id="ARBA00023242"/>
    </source>
</evidence>
<dbReference type="SMART" id="SM00906">
    <property type="entry name" value="Fungal_trans"/>
    <property type="match status" value="1"/>
</dbReference>
<dbReference type="CDD" id="cd00067">
    <property type="entry name" value="GAL4"/>
    <property type="match status" value="1"/>
</dbReference>
<dbReference type="PROSITE" id="PS00463">
    <property type="entry name" value="ZN2_CY6_FUNGAL_1"/>
    <property type="match status" value="1"/>
</dbReference>
<dbReference type="PANTHER" id="PTHR47171">
    <property type="entry name" value="FARA-RELATED"/>
    <property type="match status" value="1"/>
</dbReference>
<protein>
    <recommendedName>
        <fullName evidence="7">Zn(2)-C6 fungal-type domain-containing protein</fullName>
    </recommendedName>
</protein>
<name>W9NHB9_FUSOX</name>
<dbReference type="InterPro" id="IPR036864">
    <property type="entry name" value="Zn2-C6_fun-type_DNA-bd_sf"/>
</dbReference>
<dbReference type="OrthoDB" id="25391at2759"/>
<dbReference type="GO" id="GO:0003677">
    <property type="term" value="F:DNA binding"/>
    <property type="evidence" value="ECO:0007669"/>
    <property type="project" value="UniProtKB-KW"/>
</dbReference>
<dbReference type="GO" id="GO:0000981">
    <property type="term" value="F:DNA-binding transcription factor activity, RNA polymerase II-specific"/>
    <property type="evidence" value="ECO:0007669"/>
    <property type="project" value="InterPro"/>
</dbReference>
<proteinExistence type="predicted"/>
<dbReference type="PANTHER" id="PTHR47171:SF3">
    <property type="entry name" value="FARA-RELATED"/>
    <property type="match status" value="1"/>
</dbReference>
<dbReference type="SUPFAM" id="SSF57701">
    <property type="entry name" value="Zn2/Cys6 DNA-binding domain"/>
    <property type="match status" value="1"/>
</dbReference>
<keyword evidence="4" id="KW-0238">DNA-binding</keyword>
<dbReference type="SMART" id="SM00066">
    <property type="entry name" value="GAL4"/>
    <property type="match status" value="1"/>
</dbReference>
<evidence type="ECO:0000256" key="5">
    <source>
        <dbReference type="ARBA" id="ARBA00023163"/>
    </source>
</evidence>
<sequence length="689" mass="76879">MAEQVSPAPNPGRGGKLAVNSTTCVSFLTYQLGSRSGAACSNCHVRKVKCDLAARRAPPCTRCAQLDVACHRFTRRQRTGRVLNSVLSSQATNSPQPQPQPAEQDNDTEALRTFFSTLGVGDIPRALVVPGLDDISRRTSTLVDFLSQDFSQGSISDYQVTFNDNYSNITRVLANEFGQGFTDDVHHHRDAPFIRRSHGGIPRTLTLPERGVLTLQGAFSLPRREIADAFVSSFFDRVHPAMPVVDRSSFLRHYYAMSSESTELSLLLVQSVLLSGSTTYKHPDLVQPATEVSRRLYVRAKALLENRFEQDRLILVQSHLLVSTFASDSCDDTVQNMWLSIGAAVRTAQGMGMHRNLGKAKASPVMRRRWKRIWWSLFIHDTLCSFEWGRPRAIHLEDCDVELLSREDLSEEELGALPRAEESQFFMVICDLCLIIGEWLDLLRPGKVRYAPKHGPGSQAASSADQDRKVQRTRELVAQMSTWHQQLPAILKSPEDCAGFSLWSATIHIAYCAAMLRFHLLLADETDIVFSMANRITKVCQDLHHQGLLYSLWTFGIHELDLAMGQHARQANSRNRELAAAGLDNLRLGLPLMEHLSERNSVASQGSAFYKLLIERGESGQLLSPRNTEANIGGGTQRHDLDHTGLAEHGYASILDLGAELSYDLDFHGLGFSGLAHFTGQPWDWYLEQ</sequence>
<keyword evidence="1" id="KW-0479">Metal-binding</keyword>
<dbReference type="Pfam" id="PF00172">
    <property type="entry name" value="Zn_clus"/>
    <property type="match status" value="1"/>
</dbReference>